<dbReference type="OrthoDB" id="1551317at2"/>
<dbReference type="GO" id="GO:0004803">
    <property type="term" value="F:transposase activity"/>
    <property type="evidence" value="ECO:0007669"/>
    <property type="project" value="InterPro"/>
</dbReference>
<dbReference type="GO" id="GO:0003677">
    <property type="term" value="F:DNA binding"/>
    <property type="evidence" value="ECO:0007669"/>
    <property type="project" value="InterPro"/>
</dbReference>
<dbReference type="Proteomes" id="UP000217771">
    <property type="component" value="Unassembled WGS sequence"/>
</dbReference>
<evidence type="ECO:0000259" key="1">
    <source>
        <dbReference type="Pfam" id="PF09722"/>
    </source>
</evidence>
<dbReference type="InterPro" id="IPR002514">
    <property type="entry name" value="Transposase_8"/>
</dbReference>
<sequence length="90" mass="10123">MSRQRYTEEFKVEAIKQVTERGHPVAEVVDAEAVLDYVVNVFEDADIAREWLHCEVPALSGSRPMDLLGTSRGRQSIREALGKIECGEFS</sequence>
<proteinExistence type="predicted"/>
<name>A0A2A2EP25_9GAMM</name>
<protein>
    <recommendedName>
        <fullName evidence="1">Antitoxin Xre/MbcA/ParS-like toxin-binding domain-containing protein</fullName>
    </recommendedName>
</protein>
<keyword evidence="3" id="KW-1185">Reference proteome</keyword>
<dbReference type="EMBL" id="NSKB01000015">
    <property type="protein sequence ID" value="PAU74125.1"/>
    <property type="molecule type" value="Genomic_DNA"/>
</dbReference>
<dbReference type="GO" id="GO:0006313">
    <property type="term" value="P:DNA transposition"/>
    <property type="evidence" value="ECO:0007669"/>
    <property type="project" value="InterPro"/>
</dbReference>
<accession>A0A2A2EP25</accession>
<dbReference type="Pfam" id="PF09722">
    <property type="entry name" value="Xre_MbcA_ParS_C"/>
    <property type="match status" value="1"/>
</dbReference>
<dbReference type="AlphaFoldDB" id="A0A2A2EP25"/>
<gene>
    <name evidence="2" type="ORF">CK498_24410</name>
</gene>
<evidence type="ECO:0000313" key="2">
    <source>
        <dbReference type="EMBL" id="PAU74125.1"/>
    </source>
</evidence>
<dbReference type="InterPro" id="IPR024467">
    <property type="entry name" value="Xre/MbcA/ParS-like_toxin-bd"/>
</dbReference>
<comment type="caution">
    <text evidence="2">The sequence shown here is derived from an EMBL/GenBank/DDBJ whole genome shotgun (WGS) entry which is preliminary data.</text>
</comment>
<feature type="domain" description="Antitoxin Xre/MbcA/ParS-like toxin-binding" evidence="1">
    <location>
        <begin position="40"/>
        <end position="85"/>
    </location>
</feature>
<dbReference type="Pfam" id="PF01527">
    <property type="entry name" value="HTH_Tnp_1"/>
    <property type="match status" value="1"/>
</dbReference>
<reference evidence="2 3" key="1">
    <citation type="submission" date="2017-08" db="EMBL/GenBank/DDBJ databases">
        <title>Halomonas alkalisoli sp. nov., isolated from saline alkaline soil.</title>
        <authorList>
            <person name="Wang D."/>
            <person name="Zhang G."/>
        </authorList>
    </citation>
    <scope>NUCLEOTIDE SEQUENCE [LARGE SCALE GENOMIC DNA]</scope>
    <source>
        <strain evidence="2 3">WRN001</strain>
    </source>
</reference>
<evidence type="ECO:0000313" key="3">
    <source>
        <dbReference type="Proteomes" id="UP000217771"/>
    </source>
</evidence>
<organism evidence="2 3">
    <name type="scientific">Halomonas salipaludis</name>
    <dbReference type="NCBI Taxonomy" id="2032625"/>
    <lineage>
        <taxon>Bacteria</taxon>
        <taxon>Pseudomonadati</taxon>
        <taxon>Pseudomonadota</taxon>
        <taxon>Gammaproteobacteria</taxon>
        <taxon>Oceanospirillales</taxon>
        <taxon>Halomonadaceae</taxon>
        <taxon>Halomonas</taxon>
    </lineage>
</organism>